<evidence type="ECO:0000313" key="1">
    <source>
        <dbReference type="EMBL" id="MBL3673272.1"/>
    </source>
</evidence>
<reference evidence="1 2" key="1">
    <citation type="submission" date="2021-01" db="EMBL/GenBank/DDBJ databases">
        <title>011410 draft genome.</title>
        <authorList>
            <person name="Lang L."/>
        </authorList>
    </citation>
    <scope>NUCLEOTIDE SEQUENCE [LARGE SCALE GENOMIC DNA]</scope>
    <source>
        <strain evidence="1 2">KCTC 42845</strain>
    </source>
</reference>
<dbReference type="Proteomes" id="UP000644749">
    <property type="component" value="Unassembled WGS sequence"/>
</dbReference>
<organism evidence="1 2">
    <name type="scientific">Paracoccus aerius</name>
    <dbReference type="NCBI Taxonomy" id="1915382"/>
    <lineage>
        <taxon>Bacteria</taxon>
        <taxon>Pseudomonadati</taxon>
        <taxon>Pseudomonadota</taxon>
        <taxon>Alphaproteobacteria</taxon>
        <taxon>Rhodobacterales</taxon>
        <taxon>Paracoccaceae</taxon>
        <taxon>Paracoccus</taxon>
    </lineage>
</organism>
<gene>
    <name evidence="1" type="ORF">JL111_07180</name>
</gene>
<name>A0ABS1S3H8_9RHOB</name>
<evidence type="ECO:0000313" key="2">
    <source>
        <dbReference type="Proteomes" id="UP000644749"/>
    </source>
</evidence>
<dbReference type="EMBL" id="JAESHT010000004">
    <property type="protein sequence ID" value="MBL3673272.1"/>
    <property type="molecule type" value="Genomic_DNA"/>
</dbReference>
<sequence length="102" mass="11562">MRRPHLQDMDRALSPCCQDARRALRRPAHLCRGRGDRACRCHQDARPAAARPIRALRIDPRALITAQLPRQAPLRPQAPPRFLNPSCTPCTISGSHHDRLIH</sequence>
<accession>A0ABS1S3H8</accession>
<comment type="caution">
    <text evidence="1">The sequence shown here is derived from an EMBL/GenBank/DDBJ whole genome shotgun (WGS) entry which is preliminary data.</text>
</comment>
<proteinExistence type="predicted"/>
<keyword evidence="2" id="KW-1185">Reference proteome</keyword>
<protein>
    <submittedName>
        <fullName evidence="1">Uncharacterized protein</fullName>
    </submittedName>
</protein>